<sequence length="207" mass="23101">MAPTRTLLFHFATPTTPAPAANRPTSSSYKTSSPGPPSPPSPSPKPLPPEPAAPPFRRSFLKWFEMRNATSIQKSGKQIVLSKPTPQRPECRKKGGLKKLTQTLLKIQPWITKRLNAASVPSNPLKPPPPPPKKKKPTYLIPQPQLLLPKLHAAPHTLRNTKPLLIKLARELKRHASEARPVRRVDAQARRQLCYDRPKVPRLEARG</sequence>
<feature type="region of interest" description="Disordered" evidence="1">
    <location>
        <begin position="1"/>
        <end position="58"/>
    </location>
</feature>
<accession>A0A8H5GNA7</accession>
<reference evidence="2 3" key="1">
    <citation type="journal article" date="2020" name="ISME J.">
        <title>Uncovering the hidden diversity of litter-decomposition mechanisms in mushroom-forming fungi.</title>
        <authorList>
            <person name="Floudas D."/>
            <person name="Bentzer J."/>
            <person name="Ahren D."/>
            <person name="Johansson T."/>
            <person name="Persson P."/>
            <person name="Tunlid A."/>
        </authorList>
    </citation>
    <scope>NUCLEOTIDE SEQUENCE [LARGE SCALE GENOMIC DNA]</scope>
    <source>
        <strain evidence="2 3">CBS 661.87</strain>
    </source>
</reference>
<gene>
    <name evidence="2" type="ORF">D9615_010485</name>
</gene>
<dbReference type="Proteomes" id="UP000565441">
    <property type="component" value="Unassembled WGS sequence"/>
</dbReference>
<proteinExistence type="predicted"/>
<dbReference type="AlphaFoldDB" id="A0A8H5GNA7"/>
<name>A0A8H5GNA7_9AGAR</name>
<keyword evidence="3" id="KW-1185">Reference proteome</keyword>
<protein>
    <submittedName>
        <fullName evidence="2">Uncharacterized protein</fullName>
    </submittedName>
</protein>
<feature type="region of interest" description="Disordered" evidence="1">
    <location>
        <begin position="72"/>
        <end position="93"/>
    </location>
</feature>
<evidence type="ECO:0000313" key="2">
    <source>
        <dbReference type="EMBL" id="KAF5367885.1"/>
    </source>
</evidence>
<evidence type="ECO:0000313" key="3">
    <source>
        <dbReference type="Proteomes" id="UP000565441"/>
    </source>
</evidence>
<organism evidence="2 3">
    <name type="scientific">Tricholomella constricta</name>
    <dbReference type="NCBI Taxonomy" id="117010"/>
    <lineage>
        <taxon>Eukaryota</taxon>
        <taxon>Fungi</taxon>
        <taxon>Dikarya</taxon>
        <taxon>Basidiomycota</taxon>
        <taxon>Agaricomycotina</taxon>
        <taxon>Agaricomycetes</taxon>
        <taxon>Agaricomycetidae</taxon>
        <taxon>Agaricales</taxon>
        <taxon>Tricholomatineae</taxon>
        <taxon>Lyophyllaceae</taxon>
        <taxon>Tricholomella</taxon>
    </lineage>
</organism>
<feature type="compositionally biased region" description="Low complexity" evidence="1">
    <location>
        <begin position="12"/>
        <end position="33"/>
    </location>
</feature>
<dbReference type="EMBL" id="JAACJP010000063">
    <property type="protein sequence ID" value="KAF5367885.1"/>
    <property type="molecule type" value="Genomic_DNA"/>
</dbReference>
<comment type="caution">
    <text evidence="2">The sequence shown here is derived from an EMBL/GenBank/DDBJ whole genome shotgun (WGS) entry which is preliminary data.</text>
</comment>
<feature type="compositionally biased region" description="Pro residues" evidence="1">
    <location>
        <begin position="34"/>
        <end position="54"/>
    </location>
</feature>
<evidence type="ECO:0000256" key="1">
    <source>
        <dbReference type="SAM" id="MobiDB-lite"/>
    </source>
</evidence>
<feature type="region of interest" description="Disordered" evidence="1">
    <location>
        <begin position="175"/>
        <end position="207"/>
    </location>
</feature>